<keyword evidence="2" id="KW-0238">DNA-binding</keyword>
<dbReference type="Pfam" id="PF00196">
    <property type="entry name" value="GerE"/>
    <property type="match status" value="1"/>
</dbReference>
<dbReference type="PANTHER" id="PTHR44688">
    <property type="entry name" value="DNA-BINDING TRANSCRIPTIONAL ACTIVATOR DEVR_DOSR"/>
    <property type="match status" value="1"/>
</dbReference>
<dbReference type="SMART" id="SM00421">
    <property type="entry name" value="HTH_LUXR"/>
    <property type="match status" value="1"/>
</dbReference>
<dbReference type="PRINTS" id="PR00038">
    <property type="entry name" value="HTHLUXR"/>
</dbReference>
<comment type="caution">
    <text evidence="5">The sequence shown here is derived from an EMBL/GenBank/DDBJ whole genome shotgun (WGS) entry which is preliminary data.</text>
</comment>
<evidence type="ECO:0000313" key="6">
    <source>
        <dbReference type="Proteomes" id="UP001200741"/>
    </source>
</evidence>
<evidence type="ECO:0000256" key="3">
    <source>
        <dbReference type="ARBA" id="ARBA00023163"/>
    </source>
</evidence>
<proteinExistence type="predicted"/>
<keyword evidence="6" id="KW-1185">Reference proteome</keyword>
<dbReference type="SUPFAM" id="SSF52540">
    <property type="entry name" value="P-loop containing nucleoside triphosphate hydrolases"/>
    <property type="match status" value="1"/>
</dbReference>
<keyword evidence="1" id="KW-0805">Transcription regulation</keyword>
<dbReference type="RefSeq" id="WP_233372669.1">
    <property type="nucleotide sequence ID" value="NZ_JAJTWU010000005.1"/>
</dbReference>
<accession>A0ABS8XUR9</accession>
<dbReference type="InterPro" id="IPR016032">
    <property type="entry name" value="Sig_transdc_resp-reg_C-effctor"/>
</dbReference>
<reference evidence="5 6" key="1">
    <citation type="submission" date="2021-12" db="EMBL/GenBank/DDBJ databases">
        <title>Genome seq of P8.</title>
        <authorList>
            <person name="Seo T."/>
        </authorList>
    </citation>
    <scope>NUCLEOTIDE SEQUENCE [LARGE SCALE GENOMIC DNA]</scope>
    <source>
        <strain evidence="5 6">P8</strain>
    </source>
</reference>
<dbReference type="Pfam" id="PF25873">
    <property type="entry name" value="WHD_MalT"/>
    <property type="match status" value="1"/>
</dbReference>
<dbReference type="InterPro" id="IPR059106">
    <property type="entry name" value="WHD_MalT"/>
</dbReference>
<keyword evidence="3" id="KW-0804">Transcription</keyword>
<dbReference type="InterPro" id="IPR036388">
    <property type="entry name" value="WH-like_DNA-bd_sf"/>
</dbReference>
<dbReference type="SUPFAM" id="SSF46894">
    <property type="entry name" value="C-terminal effector domain of the bipartite response regulators"/>
    <property type="match status" value="1"/>
</dbReference>
<evidence type="ECO:0000256" key="2">
    <source>
        <dbReference type="ARBA" id="ARBA00023125"/>
    </source>
</evidence>
<dbReference type="PROSITE" id="PS50043">
    <property type="entry name" value="HTH_LUXR_2"/>
    <property type="match status" value="1"/>
</dbReference>
<dbReference type="InterPro" id="IPR027417">
    <property type="entry name" value="P-loop_NTPase"/>
</dbReference>
<feature type="domain" description="HTH luxR-type" evidence="4">
    <location>
        <begin position="825"/>
        <end position="890"/>
    </location>
</feature>
<dbReference type="InterPro" id="IPR000792">
    <property type="entry name" value="Tscrpt_reg_LuxR_C"/>
</dbReference>
<name>A0ABS8XUR9_9BURK</name>
<evidence type="ECO:0000256" key="1">
    <source>
        <dbReference type="ARBA" id="ARBA00023015"/>
    </source>
</evidence>
<evidence type="ECO:0000313" key="5">
    <source>
        <dbReference type="EMBL" id="MCE4555638.1"/>
    </source>
</evidence>
<dbReference type="EMBL" id="JAJTWU010000005">
    <property type="protein sequence ID" value="MCE4555638.1"/>
    <property type="molecule type" value="Genomic_DNA"/>
</dbReference>
<dbReference type="Gene3D" id="1.10.10.10">
    <property type="entry name" value="Winged helix-like DNA-binding domain superfamily/Winged helix DNA-binding domain"/>
    <property type="match status" value="1"/>
</dbReference>
<evidence type="ECO:0000259" key="4">
    <source>
        <dbReference type="PROSITE" id="PS50043"/>
    </source>
</evidence>
<dbReference type="PANTHER" id="PTHR44688:SF16">
    <property type="entry name" value="DNA-BINDING TRANSCRIPTIONAL ACTIVATOR DEVR_DOSR"/>
    <property type="match status" value="1"/>
</dbReference>
<dbReference type="PROSITE" id="PS00622">
    <property type="entry name" value="HTH_LUXR_1"/>
    <property type="match status" value="1"/>
</dbReference>
<dbReference type="CDD" id="cd06170">
    <property type="entry name" value="LuxR_C_like"/>
    <property type="match status" value="1"/>
</dbReference>
<gene>
    <name evidence="5" type="ORF">LXT13_14625</name>
</gene>
<protein>
    <submittedName>
        <fullName evidence="5">LuxR C-terminal-related transcriptional regulator</fullName>
    </submittedName>
</protein>
<dbReference type="Proteomes" id="UP001200741">
    <property type="component" value="Unassembled WGS sequence"/>
</dbReference>
<organism evidence="5 6">
    <name type="scientific">Pelomonas cellulosilytica</name>
    <dbReference type="NCBI Taxonomy" id="2906762"/>
    <lineage>
        <taxon>Bacteria</taxon>
        <taxon>Pseudomonadati</taxon>
        <taxon>Pseudomonadota</taxon>
        <taxon>Betaproteobacteria</taxon>
        <taxon>Burkholderiales</taxon>
        <taxon>Sphaerotilaceae</taxon>
        <taxon>Roseateles</taxon>
    </lineage>
</organism>
<sequence length="893" mass="95974">MAAADAPTRPSFPVTKIRRPLLRGGLVDRSRLEDDIAQALTHGGVTLLCAPAGWGKTVALARAVARLPAGAALAWVSLDEDDDVPRLLGCLLAALDPFDLPWRIDPDALAAMAMQPAHLRRVADELLNALAAADVPHGVLVLDDLHRVREAPAFELLDMLAQQLPPPWTLALATRVDPPLALARLRVRGELSEFRQPVLAFVPAEIQALRDLLGQPGVAAPAGDELLARTEGWPAGLRLCLSTGRAGSAPGGEAQRLVFAYLAEEIFATLPAELREFLLQVSVLHELRASRCAAVAQDPRALQRLEDIERRGLFASVLDVGDELTLKLHDLFRDFLQDRLRREQPEAWCELLRRAAAGETDPLRRIAYMLQAGDWDAAERQLVDATPGLLPQGGGAQALRLAEQFPPERQATSPRLALVRGLVAFPGFAWRTMQEAMQCAVDGFERAGEAGPLAQARAFNALALTATGRVDDGRAELEAIGPLPPVLALQAQVQVGRYWSTGALGPADGPASCVRHLVDILANGAPPSLWFSCAPHFMLIGRAGMNAALAQYVSMARAVAGDGHAPLRAVANILDAWLLMWRGELDAAEARFAEVDGDNRWLGEPRNLRIPILAFRAVRHALRGDVEPFRALGVEVLADVDGDPQRRGTWRGVYLYMQARMAAGLEDWDTAGCMYGELLRTPAAQEWPYLAHARAAVGAQFALRDGRLDAALQALRPAAAVAHEIDSFGLHATACLLLAQAELSAGDAPAAARALAPLLGAQGRDELGGVLLTGASVLRALVGADWRGALDGRGLAVLQRWLALSEGLRGARPAAEREAPAPAVRGLAVHPLSERELEVLQRIAEGDSNKLIARQLDLSPHTVKRHVANILDKLALASRGQAAAWYRANEARL</sequence>